<comment type="caution">
    <text evidence="1">The sequence shown here is derived from an EMBL/GenBank/DDBJ whole genome shotgun (WGS) entry which is preliminary data.</text>
</comment>
<dbReference type="PATRIC" id="fig|1476583.3.peg.648"/>
<dbReference type="Proteomes" id="UP000020492">
    <property type="component" value="Unassembled WGS sequence"/>
</dbReference>
<dbReference type="AlphaFoldDB" id="A0A016QSJ9"/>
<evidence type="ECO:0000313" key="2">
    <source>
        <dbReference type="Proteomes" id="UP000020492"/>
    </source>
</evidence>
<reference evidence="1 2" key="1">
    <citation type="submission" date="2014-03" db="EMBL/GenBank/DDBJ databases">
        <title>Draft genome sequence of Deinococcus phoenicis 1P10ME.</title>
        <authorList>
            <person name="Stepanov V.G."/>
            <person name="Vaishampayan P."/>
            <person name="Venkateswaran K."/>
            <person name="Fox G.E."/>
        </authorList>
    </citation>
    <scope>NUCLEOTIDE SEQUENCE [LARGE SCALE GENOMIC DNA]</scope>
    <source>
        <strain evidence="1 2">1P10ME</strain>
    </source>
</reference>
<accession>A0A016QSJ9</accession>
<sequence length="129" mass="13253">MADKTLSPRAGYDTSTALFAGQISGLKTEVDTKAGQALMISAAGGYRLYDGSRPFVGLAPESVKAGEPLTVYGLSVRFKLSEGELTPGANYFLNATGGYADAATAADAQGALLAVTKYDAIVIRVGKLA</sequence>
<keyword evidence="2" id="KW-1185">Reference proteome</keyword>
<dbReference type="STRING" id="1476583.DEIPH_ctg011orf0019"/>
<evidence type="ECO:0000313" key="1">
    <source>
        <dbReference type="EMBL" id="EYB69055.1"/>
    </source>
</evidence>
<name>A0A016QSJ9_9DEIO</name>
<protein>
    <submittedName>
        <fullName evidence="1">Uncharacterized protein</fullName>
    </submittedName>
</protein>
<dbReference type="RefSeq" id="WP_034353794.1">
    <property type="nucleotide sequence ID" value="NZ_JHAC01000011.1"/>
</dbReference>
<organism evidence="1 2">
    <name type="scientific">Deinococcus phoenicis</name>
    <dbReference type="NCBI Taxonomy" id="1476583"/>
    <lineage>
        <taxon>Bacteria</taxon>
        <taxon>Thermotogati</taxon>
        <taxon>Deinococcota</taxon>
        <taxon>Deinococci</taxon>
        <taxon>Deinococcales</taxon>
        <taxon>Deinococcaceae</taxon>
        <taxon>Deinococcus</taxon>
    </lineage>
</organism>
<proteinExistence type="predicted"/>
<gene>
    <name evidence="1" type="ORF">DEIPH_ctg011orf0019</name>
</gene>
<dbReference type="OrthoDB" id="68964at2"/>
<dbReference type="EMBL" id="JHAC01000011">
    <property type="protein sequence ID" value="EYB69055.1"/>
    <property type="molecule type" value="Genomic_DNA"/>
</dbReference>